<organism evidence="1 2">
    <name type="scientific">Aplosporella prunicola CBS 121167</name>
    <dbReference type="NCBI Taxonomy" id="1176127"/>
    <lineage>
        <taxon>Eukaryota</taxon>
        <taxon>Fungi</taxon>
        <taxon>Dikarya</taxon>
        <taxon>Ascomycota</taxon>
        <taxon>Pezizomycotina</taxon>
        <taxon>Dothideomycetes</taxon>
        <taxon>Dothideomycetes incertae sedis</taxon>
        <taxon>Botryosphaeriales</taxon>
        <taxon>Aplosporellaceae</taxon>
        <taxon>Aplosporella</taxon>
    </lineage>
</organism>
<gene>
    <name evidence="1" type="ORF">K452DRAFT_165707</name>
</gene>
<protein>
    <submittedName>
        <fullName evidence="1">Uncharacterized protein</fullName>
    </submittedName>
</protein>
<accession>A0A6A6AZ03</accession>
<dbReference type="GeneID" id="54293215"/>
<dbReference type="RefSeq" id="XP_033391419.1">
    <property type="nucleotide sequence ID" value="XM_033535719.1"/>
</dbReference>
<sequence length="168" mass="18997">MRTHRKRAVLRCTTEGLPSETTFLGRWLLVGRVWVSERVSERAGADVGDVSSLLSARLARLVPDRPRCPGAYVCMYEESMGAANEGRTGSIVWKKEDLSASARPLGDRRVYAASDRAVRRATLPTQPFWACDIHCRENELRTMMMRRLCLCFRSYLPRAPPRGTRLVA</sequence>
<reference evidence="1" key="1">
    <citation type="journal article" date="2020" name="Stud. Mycol.">
        <title>101 Dothideomycetes genomes: a test case for predicting lifestyles and emergence of pathogens.</title>
        <authorList>
            <person name="Haridas S."/>
            <person name="Albert R."/>
            <person name="Binder M."/>
            <person name="Bloem J."/>
            <person name="Labutti K."/>
            <person name="Salamov A."/>
            <person name="Andreopoulos B."/>
            <person name="Baker S."/>
            <person name="Barry K."/>
            <person name="Bills G."/>
            <person name="Bluhm B."/>
            <person name="Cannon C."/>
            <person name="Castanera R."/>
            <person name="Culley D."/>
            <person name="Daum C."/>
            <person name="Ezra D."/>
            <person name="Gonzalez J."/>
            <person name="Henrissat B."/>
            <person name="Kuo A."/>
            <person name="Liang C."/>
            <person name="Lipzen A."/>
            <person name="Lutzoni F."/>
            <person name="Magnuson J."/>
            <person name="Mondo S."/>
            <person name="Nolan M."/>
            <person name="Ohm R."/>
            <person name="Pangilinan J."/>
            <person name="Park H.-J."/>
            <person name="Ramirez L."/>
            <person name="Alfaro M."/>
            <person name="Sun H."/>
            <person name="Tritt A."/>
            <person name="Yoshinaga Y."/>
            <person name="Zwiers L.-H."/>
            <person name="Turgeon B."/>
            <person name="Goodwin S."/>
            <person name="Spatafora J."/>
            <person name="Crous P."/>
            <person name="Grigoriev I."/>
        </authorList>
    </citation>
    <scope>NUCLEOTIDE SEQUENCE</scope>
    <source>
        <strain evidence="1">CBS 121167</strain>
    </source>
</reference>
<dbReference type="AlphaFoldDB" id="A0A6A6AZ03"/>
<proteinExistence type="predicted"/>
<evidence type="ECO:0000313" key="2">
    <source>
        <dbReference type="Proteomes" id="UP000799438"/>
    </source>
</evidence>
<keyword evidence="2" id="KW-1185">Reference proteome</keyword>
<name>A0A6A6AZ03_9PEZI</name>
<dbReference type="EMBL" id="ML995558">
    <property type="protein sequence ID" value="KAF2135701.1"/>
    <property type="molecule type" value="Genomic_DNA"/>
</dbReference>
<evidence type="ECO:0000313" key="1">
    <source>
        <dbReference type="EMBL" id="KAF2135701.1"/>
    </source>
</evidence>
<dbReference type="Proteomes" id="UP000799438">
    <property type="component" value="Unassembled WGS sequence"/>
</dbReference>